<name>E2ZLK3_9FIRM</name>
<gene>
    <name evidence="1" type="ORF">HMPREF9436_02562</name>
</gene>
<dbReference type="AlphaFoldDB" id="E2ZLK3"/>
<organism evidence="1 2">
    <name type="scientific">Faecalibacterium cf. prausnitzii KLE1255</name>
    <dbReference type="NCBI Taxonomy" id="748224"/>
    <lineage>
        <taxon>Bacteria</taxon>
        <taxon>Bacillati</taxon>
        <taxon>Bacillota</taxon>
        <taxon>Clostridia</taxon>
        <taxon>Eubacteriales</taxon>
        <taxon>Oscillospiraceae</taxon>
        <taxon>Faecalibacterium</taxon>
    </lineage>
</organism>
<sequence length="43" mass="5059">MVLKSFDTIVSFAAQKDNYRFVNNNQKGDFQPFASRAERFRVD</sequence>
<evidence type="ECO:0000313" key="2">
    <source>
        <dbReference type="Proteomes" id="UP000006028"/>
    </source>
</evidence>
<dbReference type="Proteomes" id="UP000006028">
    <property type="component" value="Unassembled WGS sequence"/>
</dbReference>
<dbReference type="EMBL" id="AECU01000188">
    <property type="protein sequence ID" value="EFQ05957.1"/>
    <property type="molecule type" value="Genomic_DNA"/>
</dbReference>
<proteinExistence type="predicted"/>
<protein>
    <submittedName>
        <fullName evidence="1">Uncharacterized protein</fullName>
    </submittedName>
</protein>
<evidence type="ECO:0000313" key="1">
    <source>
        <dbReference type="EMBL" id="EFQ05957.1"/>
    </source>
</evidence>
<dbReference type="STRING" id="748224.HMPREF9436_02562"/>
<accession>E2ZLK3</accession>
<comment type="caution">
    <text evidence="1">The sequence shown here is derived from an EMBL/GenBank/DDBJ whole genome shotgun (WGS) entry which is preliminary data.</text>
</comment>
<reference evidence="1 2" key="1">
    <citation type="submission" date="2010-08" db="EMBL/GenBank/DDBJ databases">
        <authorList>
            <person name="Weinstock G."/>
            <person name="Sodergren E."/>
            <person name="Clifton S."/>
            <person name="Fulton L."/>
            <person name="Fulton B."/>
            <person name="Courtney L."/>
            <person name="Fronick C."/>
            <person name="Harrison M."/>
            <person name="Strong C."/>
            <person name="Farmer C."/>
            <person name="Delahaunty K."/>
            <person name="Markovic C."/>
            <person name="Hall O."/>
            <person name="Minx P."/>
            <person name="Tomlinson C."/>
            <person name="Mitreva M."/>
            <person name="Hou S."/>
            <person name="Chen J."/>
            <person name="Wollam A."/>
            <person name="Pepin K.H."/>
            <person name="Johnson M."/>
            <person name="Bhonagiri V."/>
            <person name="Zhang X."/>
            <person name="Suruliraj S."/>
            <person name="Warren W."/>
            <person name="Chinwalla A."/>
            <person name="Mardis E.R."/>
            <person name="Wilson R.K."/>
        </authorList>
    </citation>
    <scope>NUCLEOTIDE SEQUENCE [LARGE SCALE GENOMIC DNA]</scope>
    <source>
        <strain evidence="1 2">KLE1255</strain>
    </source>
</reference>
<dbReference type="BioCyc" id="FCF748224-HMP:GTSS-563-MONOMER"/>
<dbReference type="HOGENOM" id="CLU_3233833_0_0_9"/>